<evidence type="ECO:0000313" key="1">
    <source>
        <dbReference type="EMBL" id="KAH7981347.1"/>
    </source>
</evidence>
<sequence length="139" mass="15809">MFDQIFNEAKENVYVFENTTKDMLNTLPDGVVFLKASELYQRVHKLRSDGQTYNIAVAYEVYNEVVPRPAAPQRVVARCAGRSDKEHCLAHHAKSMLNLTVNKGQEAGFFFKLLFKGNMNRTQHATDSNAESSRLHAIF</sequence>
<organism evidence="1 2">
    <name type="scientific">Dermacentor silvarum</name>
    <name type="common">Tick</name>
    <dbReference type="NCBI Taxonomy" id="543639"/>
    <lineage>
        <taxon>Eukaryota</taxon>
        <taxon>Metazoa</taxon>
        <taxon>Ecdysozoa</taxon>
        <taxon>Arthropoda</taxon>
        <taxon>Chelicerata</taxon>
        <taxon>Arachnida</taxon>
        <taxon>Acari</taxon>
        <taxon>Parasitiformes</taxon>
        <taxon>Ixodida</taxon>
        <taxon>Ixodoidea</taxon>
        <taxon>Ixodidae</taxon>
        <taxon>Rhipicephalinae</taxon>
        <taxon>Dermacentor</taxon>
    </lineage>
</organism>
<gene>
    <name evidence="1" type="ORF">HPB49_023308</name>
</gene>
<name>A0ACB8E3N2_DERSI</name>
<comment type="caution">
    <text evidence="1">The sequence shown here is derived from an EMBL/GenBank/DDBJ whole genome shotgun (WGS) entry which is preliminary data.</text>
</comment>
<reference evidence="1" key="1">
    <citation type="submission" date="2020-05" db="EMBL/GenBank/DDBJ databases">
        <title>Large-scale comparative analyses of tick genomes elucidate their genetic diversity and vector capacities.</title>
        <authorList>
            <person name="Jia N."/>
            <person name="Wang J."/>
            <person name="Shi W."/>
            <person name="Du L."/>
            <person name="Sun Y."/>
            <person name="Zhan W."/>
            <person name="Jiang J."/>
            <person name="Wang Q."/>
            <person name="Zhang B."/>
            <person name="Ji P."/>
            <person name="Sakyi L.B."/>
            <person name="Cui X."/>
            <person name="Yuan T."/>
            <person name="Jiang B."/>
            <person name="Yang W."/>
            <person name="Lam T.T.-Y."/>
            <person name="Chang Q."/>
            <person name="Ding S."/>
            <person name="Wang X."/>
            <person name="Zhu J."/>
            <person name="Ruan X."/>
            <person name="Zhao L."/>
            <person name="Wei J."/>
            <person name="Que T."/>
            <person name="Du C."/>
            <person name="Cheng J."/>
            <person name="Dai P."/>
            <person name="Han X."/>
            <person name="Huang E."/>
            <person name="Gao Y."/>
            <person name="Liu J."/>
            <person name="Shao H."/>
            <person name="Ye R."/>
            <person name="Li L."/>
            <person name="Wei W."/>
            <person name="Wang X."/>
            <person name="Wang C."/>
            <person name="Yang T."/>
            <person name="Huo Q."/>
            <person name="Li W."/>
            <person name="Guo W."/>
            <person name="Chen H."/>
            <person name="Zhou L."/>
            <person name="Ni X."/>
            <person name="Tian J."/>
            <person name="Zhou Y."/>
            <person name="Sheng Y."/>
            <person name="Liu T."/>
            <person name="Pan Y."/>
            <person name="Xia L."/>
            <person name="Li J."/>
            <person name="Zhao F."/>
            <person name="Cao W."/>
        </authorList>
    </citation>
    <scope>NUCLEOTIDE SEQUENCE</scope>
    <source>
        <strain evidence="1">Dsil-2018</strain>
    </source>
</reference>
<dbReference type="Proteomes" id="UP000821865">
    <property type="component" value="Chromosome 1"/>
</dbReference>
<accession>A0ACB8E3N2</accession>
<protein>
    <submittedName>
        <fullName evidence="1">Uncharacterized protein</fullName>
    </submittedName>
</protein>
<dbReference type="EMBL" id="CM023470">
    <property type="protein sequence ID" value="KAH7981347.1"/>
    <property type="molecule type" value="Genomic_DNA"/>
</dbReference>
<keyword evidence="2" id="KW-1185">Reference proteome</keyword>
<proteinExistence type="predicted"/>
<evidence type="ECO:0000313" key="2">
    <source>
        <dbReference type="Proteomes" id="UP000821865"/>
    </source>
</evidence>